<keyword evidence="8" id="KW-1185">Reference proteome</keyword>
<dbReference type="InterPro" id="IPR050822">
    <property type="entry name" value="Cerebellin_Synaptic_Org"/>
</dbReference>
<keyword evidence="4" id="KW-0175">Coiled coil</keyword>
<dbReference type="InterPro" id="IPR013783">
    <property type="entry name" value="Ig-like_fold"/>
</dbReference>
<accession>A0AAN9BHM7</accession>
<feature type="domain" description="C1q" evidence="6">
    <location>
        <begin position="292"/>
        <end position="419"/>
    </location>
</feature>
<name>A0AAN9BHM7_9CAEN</name>
<evidence type="ECO:0000313" key="7">
    <source>
        <dbReference type="EMBL" id="KAK7105597.1"/>
    </source>
</evidence>
<evidence type="ECO:0000256" key="4">
    <source>
        <dbReference type="SAM" id="Coils"/>
    </source>
</evidence>
<dbReference type="InterPro" id="IPR007110">
    <property type="entry name" value="Ig-like_dom"/>
</dbReference>
<dbReference type="InterPro" id="IPR001073">
    <property type="entry name" value="C1q_dom"/>
</dbReference>
<gene>
    <name evidence="7" type="ORF">V1264_016956</name>
</gene>
<dbReference type="InterPro" id="IPR008983">
    <property type="entry name" value="Tumour_necrosis_fac-like_dom"/>
</dbReference>
<keyword evidence="3" id="KW-0732">Signal</keyword>
<evidence type="ECO:0000259" key="5">
    <source>
        <dbReference type="PROSITE" id="PS50835"/>
    </source>
</evidence>
<comment type="subcellular location">
    <subcellularLocation>
        <location evidence="1">Secreted</location>
    </subcellularLocation>
</comment>
<feature type="coiled-coil region" evidence="4">
    <location>
        <begin position="240"/>
        <end position="277"/>
    </location>
</feature>
<reference evidence="7 8" key="1">
    <citation type="submission" date="2024-02" db="EMBL/GenBank/DDBJ databases">
        <title>Chromosome-scale genome assembly of the rough periwinkle Littorina saxatilis.</title>
        <authorList>
            <person name="De Jode A."/>
            <person name="Faria R."/>
            <person name="Formenti G."/>
            <person name="Sims Y."/>
            <person name="Smith T.P."/>
            <person name="Tracey A."/>
            <person name="Wood J.M.D."/>
            <person name="Zagrodzka Z.B."/>
            <person name="Johannesson K."/>
            <person name="Butlin R.K."/>
            <person name="Leder E.H."/>
        </authorList>
    </citation>
    <scope>NUCLEOTIDE SEQUENCE [LARGE SCALE GENOMIC DNA]</scope>
    <source>
        <strain evidence="7">Snail1</strain>
        <tissue evidence="7">Muscle</tissue>
    </source>
</reference>
<dbReference type="AlphaFoldDB" id="A0AAN9BHM7"/>
<evidence type="ECO:0000256" key="3">
    <source>
        <dbReference type="ARBA" id="ARBA00022729"/>
    </source>
</evidence>
<dbReference type="PRINTS" id="PR00007">
    <property type="entry name" value="COMPLEMNTC1Q"/>
</dbReference>
<protein>
    <recommendedName>
        <fullName evidence="9">C1q domain-containing protein</fullName>
    </recommendedName>
</protein>
<organism evidence="7 8">
    <name type="scientific">Littorina saxatilis</name>
    <dbReference type="NCBI Taxonomy" id="31220"/>
    <lineage>
        <taxon>Eukaryota</taxon>
        <taxon>Metazoa</taxon>
        <taxon>Spiralia</taxon>
        <taxon>Lophotrochozoa</taxon>
        <taxon>Mollusca</taxon>
        <taxon>Gastropoda</taxon>
        <taxon>Caenogastropoda</taxon>
        <taxon>Littorinimorpha</taxon>
        <taxon>Littorinoidea</taxon>
        <taxon>Littorinidae</taxon>
        <taxon>Littorina</taxon>
    </lineage>
</organism>
<evidence type="ECO:0000259" key="6">
    <source>
        <dbReference type="PROSITE" id="PS50871"/>
    </source>
</evidence>
<dbReference type="SMART" id="SM00110">
    <property type="entry name" value="C1Q"/>
    <property type="match status" value="1"/>
</dbReference>
<dbReference type="Proteomes" id="UP001374579">
    <property type="component" value="Unassembled WGS sequence"/>
</dbReference>
<dbReference type="InterPro" id="IPR036179">
    <property type="entry name" value="Ig-like_dom_sf"/>
</dbReference>
<dbReference type="EMBL" id="JBAMIC010000007">
    <property type="protein sequence ID" value="KAK7105597.1"/>
    <property type="molecule type" value="Genomic_DNA"/>
</dbReference>
<comment type="caution">
    <text evidence="7">The sequence shown here is derived from an EMBL/GenBank/DDBJ whole genome shotgun (WGS) entry which is preliminary data.</text>
</comment>
<dbReference type="PANTHER" id="PTHR22923">
    <property type="entry name" value="CEREBELLIN-RELATED"/>
    <property type="match status" value="1"/>
</dbReference>
<evidence type="ECO:0008006" key="9">
    <source>
        <dbReference type="Google" id="ProtNLM"/>
    </source>
</evidence>
<keyword evidence="2" id="KW-0964">Secreted</keyword>
<proteinExistence type="predicted"/>
<dbReference type="Pfam" id="PF00386">
    <property type="entry name" value="C1q"/>
    <property type="match status" value="1"/>
</dbReference>
<feature type="domain" description="Ig-like" evidence="5">
    <location>
        <begin position="154"/>
        <end position="239"/>
    </location>
</feature>
<evidence type="ECO:0000256" key="2">
    <source>
        <dbReference type="ARBA" id="ARBA00022525"/>
    </source>
</evidence>
<dbReference type="Gene3D" id="2.60.120.40">
    <property type="match status" value="1"/>
</dbReference>
<dbReference type="GO" id="GO:0005576">
    <property type="term" value="C:extracellular region"/>
    <property type="evidence" value="ECO:0007669"/>
    <property type="project" value="UniProtKB-SubCell"/>
</dbReference>
<evidence type="ECO:0000313" key="8">
    <source>
        <dbReference type="Proteomes" id="UP001374579"/>
    </source>
</evidence>
<dbReference type="PROSITE" id="PS50835">
    <property type="entry name" value="IG_LIKE"/>
    <property type="match status" value="1"/>
</dbReference>
<dbReference type="PROSITE" id="PS50871">
    <property type="entry name" value="C1Q"/>
    <property type="match status" value="1"/>
</dbReference>
<dbReference type="PANTHER" id="PTHR22923:SF116">
    <property type="entry name" value="C1Q DOMAIN-CONTAINING PROTEIN"/>
    <property type="match status" value="1"/>
</dbReference>
<dbReference type="SUPFAM" id="SSF49842">
    <property type="entry name" value="TNF-like"/>
    <property type="match status" value="1"/>
</dbReference>
<evidence type="ECO:0000256" key="1">
    <source>
        <dbReference type="ARBA" id="ARBA00004613"/>
    </source>
</evidence>
<dbReference type="SUPFAM" id="SSF48726">
    <property type="entry name" value="Immunoglobulin"/>
    <property type="match status" value="1"/>
</dbReference>
<dbReference type="Gene3D" id="2.60.40.10">
    <property type="entry name" value="Immunoglobulins"/>
    <property type="match status" value="1"/>
</dbReference>
<sequence length="419" mass="45817">MSAVIFFRQDDYDKHMWVCFVGTYCFQWTAVLPDETVKYACVGDDIVLPWGYTTSPRTVVDSIQWFFHGSSQELVAIFANGNFQPTASFSGRVTQLTRAGLNLSHVTNGDKGNYSVEVSGHNASGVSFSYRRTVTLRIVELQTSDGELHATLDPQAIYSNTTGRWSLVLSCGNFTYLTDPPFTMEWQTPSGAVIPSDGYTDGHFQLHVTSGGDYTCRIPQHAAADACLHNASSHHATVHVDRMEARMTLMEARQGQLEKENKQLKNEVAELKDREAHRYTSLAESVYNLTDKVNQSVAFTAWLIAPHSGNSIIVTFDHIVTNVGDGYSPTTGIFTAPVAGLYFFRLTSAPSSMNAYPDATLRKEGVAICVAGSAKDVYGEEASCGATVHLDAGQRVWVGSGNYLAGSYTSFAGFLVNVD</sequence>